<dbReference type="FunFam" id="3.30.160.60:FF:000744">
    <property type="entry name" value="zinc finger E-box-binding homeobox 1"/>
    <property type="match status" value="1"/>
</dbReference>
<dbReference type="SUPFAM" id="SSF57667">
    <property type="entry name" value="beta-beta-alpha zinc fingers"/>
    <property type="match status" value="4"/>
</dbReference>
<dbReference type="GeneTree" id="ENSGT00940000168625"/>
<dbReference type="GO" id="GO:0000978">
    <property type="term" value="F:RNA polymerase II cis-regulatory region sequence-specific DNA binding"/>
    <property type="evidence" value="ECO:0007669"/>
    <property type="project" value="TreeGrafter"/>
</dbReference>
<dbReference type="PANTHER" id="PTHR24391">
    <property type="entry name" value="HISTONE H4 TRANSCRIPTION FACTOR-RELATED"/>
    <property type="match status" value="1"/>
</dbReference>
<dbReference type="InterPro" id="IPR013087">
    <property type="entry name" value="Znf_C2H2_type"/>
</dbReference>
<evidence type="ECO:0000256" key="1">
    <source>
        <dbReference type="ARBA" id="ARBA00004123"/>
    </source>
</evidence>
<evidence type="ECO:0000256" key="8">
    <source>
        <dbReference type="ARBA" id="ARBA00023242"/>
    </source>
</evidence>
<keyword evidence="3" id="KW-0677">Repeat</keyword>
<evidence type="ECO:0000256" key="6">
    <source>
        <dbReference type="ARBA" id="ARBA00023125"/>
    </source>
</evidence>
<dbReference type="InterPro" id="IPR051574">
    <property type="entry name" value="ZnF_E-box_Homeobox"/>
</dbReference>
<feature type="region of interest" description="Disordered" evidence="10">
    <location>
        <begin position="1"/>
        <end position="82"/>
    </location>
</feature>
<feature type="domain" description="C2H2-type" evidence="11">
    <location>
        <begin position="829"/>
        <end position="856"/>
    </location>
</feature>
<feature type="compositionally biased region" description="Basic and acidic residues" evidence="10">
    <location>
        <begin position="978"/>
        <end position="1003"/>
    </location>
</feature>
<feature type="compositionally biased region" description="Polar residues" evidence="10">
    <location>
        <begin position="353"/>
        <end position="372"/>
    </location>
</feature>
<evidence type="ECO:0000256" key="3">
    <source>
        <dbReference type="ARBA" id="ARBA00022737"/>
    </source>
</evidence>
<dbReference type="GO" id="GO:0000981">
    <property type="term" value="F:DNA-binding transcription factor activity, RNA polymerase II-specific"/>
    <property type="evidence" value="ECO:0007669"/>
    <property type="project" value="TreeGrafter"/>
</dbReference>
<protein>
    <recommendedName>
        <fullName evidence="11">C2H2-type domain-containing protein</fullName>
    </recommendedName>
</protein>
<feature type="domain" description="C2H2-type" evidence="11">
    <location>
        <begin position="259"/>
        <end position="286"/>
    </location>
</feature>
<keyword evidence="2" id="KW-0479">Metal-binding</keyword>
<keyword evidence="5" id="KW-0862">Zinc</keyword>
<feature type="region of interest" description="Disordered" evidence="10">
    <location>
        <begin position="955"/>
        <end position="1003"/>
    </location>
</feature>
<name>A0A8C7ZZ56_9TELE</name>
<reference evidence="12" key="2">
    <citation type="submission" date="2025-09" db="UniProtKB">
        <authorList>
            <consortium name="Ensembl"/>
        </authorList>
    </citation>
    <scope>IDENTIFICATION</scope>
</reference>
<dbReference type="InterPro" id="IPR036236">
    <property type="entry name" value="Znf_C2H2_sf"/>
</dbReference>
<keyword evidence="8" id="KW-0539">Nucleus</keyword>
<evidence type="ECO:0000256" key="5">
    <source>
        <dbReference type="ARBA" id="ARBA00022833"/>
    </source>
</evidence>
<proteinExistence type="predicted"/>
<dbReference type="PROSITE" id="PS50157">
    <property type="entry name" value="ZINC_FINGER_C2H2_2"/>
    <property type="match status" value="4"/>
</dbReference>
<sequence length="1003" mass="110970">MTEESRGKRRKQANPRRNRDAEQVSSLGSEEEDKVGLWSLGPPDCQEGPDKTSLTPSEGTEEAGSPALSAQPHSLSPGGRNGCVQVESEAQAREDTAYISTDGGQESLRMYCKSSDSQNSLEDLSHFGILAHLRKASTSASIWDHLNHNGEADVYRSSRHDDFPPAIWSPGAQQCSPEGADSGQMQQRCPFCHRMFLRGASLRDHVKFCQDRDGGPMVCPLCGYTSTFSSHMERHLLLHNQLQDKASITFDQGMDNRKFKCLQCGKAFKYKHHLKEHLRIHSGEKPYQCSNCKKRFSHSGSYSSHLSSKKCLSGGGNVGLNASGLLNGHSQNSYPHSHSTSPSAGKSSDDSVLASQNQESTRAMGQATTDPQQMLLQDLKPNTTSLISTSSMSRSWSPSPELPPRASFLKGNTLLPFFHSGTRFEQMLQGVLHRDTDKDMEKEKVEDRNGVYNGEGHEKKVSPERSKEAVRSSDGETSLFGVICRWCLQLFPNMAVLLQHERYLCKNNREAVEVSDGFQRKDLSSPPMFFPRSSFQPEKNKPSEVLNGFSGKKSPLEKPSWHSVPQQLLVASAPGSNPLSSHMYWSSQERGSPRRLMHRSPEEASPRSRRRVPSGLSSPACLDLTSCPSQISPPQKDFVRSWSAQNEPLDLSLPKQLSEKRWSNKTLNGVSVRGERFGRLGSVSHLTLSQGSLFSGAPAFPGSLYNGFPMFSQPGVGLSVHDGASPFSQTANCTGFQSPLAYMLKVDAEAAWKKILQEGQGLMSETLNRGDLDYLSLIDDGLEGEGGPGRKRLKKTEEGLYACDICDKTFQKSSSLLRHKYEHTGKRPHECKICHKAFKHKHHLIEHSRLHSGEKPYQCDKCGKRFSHSGSYSQHMNHRYAYCSKDQDLDQDQEEMLLTPEAGGLARETSLSMDDTPTGHSFLSDSSLDGAVDALKEEEDEEEVGVSEALVNLSEAASDLGGSPTQQSLIAESGAQIEKNDLDVRNREDKRESDTWDKSTEPK</sequence>
<evidence type="ECO:0000256" key="10">
    <source>
        <dbReference type="SAM" id="MobiDB-lite"/>
    </source>
</evidence>
<dbReference type="Gene3D" id="3.30.160.60">
    <property type="entry name" value="Classic Zinc Finger"/>
    <property type="match status" value="6"/>
</dbReference>
<evidence type="ECO:0000256" key="4">
    <source>
        <dbReference type="ARBA" id="ARBA00022771"/>
    </source>
</evidence>
<feature type="domain" description="C2H2-type" evidence="11">
    <location>
        <begin position="801"/>
        <end position="828"/>
    </location>
</feature>
<feature type="compositionally biased region" description="Basic residues" evidence="10">
    <location>
        <begin position="7"/>
        <end position="16"/>
    </location>
</feature>
<dbReference type="AlphaFoldDB" id="A0A8C7ZZ56"/>
<dbReference type="Ensembl" id="ENSOSIT00000050802.1">
    <property type="protein sequence ID" value="ENSOSIP00000048350.1"/>
    <property type="gene ID" value="ENSOSIG00000022767.1"/>
</dbReference>
<keyword evidence="7" id="KW-0371">Homeobox</keyword>
<dbReference type="PANTHER" id="PTHR24391:SF28">
    <property type="entry name" value="ZINC FINGER E-BOX-BINDING HOMEOBOX 2"/>
    <property type="match status" value="1"/>
</dbReference>
<organism evidence="12 13">
    <name type="scientific">Oryzias sinensis</name>
    <name type="common">Chinese medaka</name>
    <dbReference type="NCBI Taxonomy" id="183150"/>
    <lineage>
        <taxon>Eukaryota</taxon>
        <taxon>Metazoa</taxon>
        <taxon>Chordata</taxon>
        <taxon>Craniata</taxon>
        <taxon>Vertebrata</taxon>
        <taxon>Euteleostomi</taxon>
        <taxon>Actinopterygii</taxon>
        <taxon>Neopterygii</taxon>
        <taxon>Teleostei</taxon>
        <taxon>Neoteleostei</taxon>
        <taxon>Acanthomorphata</taxon>
        <taxon>Ovalentaria</taxon>
        <taxon>Atherinomorphae</taxon>
        <taxon>Beloniformes</taxon>
        <taxon>Adrianichthyidae</taxon>
        <taxon>Oryziinae</taxon>
        <taxon>Oryzias</taxon>
    </lineage>
</organism>
<evidence type="ECO:0000256" key="2">
    <source>
        <dbReference type="ARBA" id="ARBA00022723"/>
    </source>
</evidence>
<dbReference type="Proteomes" id="UP000694383">
    <property type="component" value="Unplaced"/>
</dbReference>
<dbReference type="GO" id="GO:0000122">
    <property type="term" value="P:negative regulation of transcription by RNA polymerase II"/>
    <property type="evidence" value="ECO:0007669"/>
    <property type="project" value="UniProtKB-ARBA"/>
</dbReference>
<reference evidence="12" key="1">
    <citation type="submission" date="2025-08" db="UniProtKB">
        <authorList>
            <consortium name="Ensembl"/>
        </authorList>
    </citation>
    <scope>IDENTIFICATION</scope>
</reference>
<feature type="region of interest" description="Disordered" evidence="10">
    <location>
        <begin position="323"/>
        <end position="372"/>
    </location>
</feature>
<feature type="region of interest" description="Disordered" evidence="10">
    <location>
        <begin position="438"/>
        <end position="472"/>
    </location>
</feature>
<feature type="domain" description="C2H2-type" evidence="11">
    <location>
        <begin position="857"/>
        <end position="887"/>
    </location>
</feature>
<evidence type="ECO:0000313" key="12">
    <source>
        <dbReference type="Ensembl" id="ENSOSIP00000048350.1"/>
    </source>
</evidence>
<dbReference type="SMART" id="SM00355">
    <property type="entry name" value="ZnF_C2H2"/>
    <property type="match status" value="8"/>
</dbReference>
<evidence type="ECO:0000256" key="9">
    <source>
        <dbReference type="PROSITE-ProRule" id="PRU00042"/>
    </source>
</evidence>
<evidence type="ECO:0000256" key="7">
    <source>
        <dbReference type="ARBA" id="ARBA00023155"/>
    </source>
</evidence>
<dbReference type="FunFam" id="3.30.160.60:FF:000013">
    <property type="entry name" value="Putative zinc finger E-box-binding homeobox 2"/>
    <property type="match status" value="2"/>
</dbReference>
<feature type="compositionally biased region" description="Low complexity" evidence="10">
    <location>
        <begin position="524"/>
        <end position="537"/>
    </location>
</feature>
<feature type="compositionally biased region" description="Polar residues" evidence="10">
    <location>
        <begin position="328"/>
        <end position="346"/>
    </location>
</feature>
<keyword evidence="13" id="KW-1185">Reference proteome</keyword>
<dbReference type="Pfam" id="PF00096">
    <property type="entry name" value="zf-C2H2"/>
    <property type="match status" value="3"/>
</dbReference>
<feature type="compositionally biased region" description="Polar residues" evidence="10">
    <location>
        <begin position="581"/>
        <end position="590"/>
    </location>
</feature>
<comment type="subcellular location">
    <subcellularLocation>
        <location evidence="1">Nucleus</location>
    </subcellularLocation>
</comment>
<keyword evidence="6" id="KW-0238">DNA-binding</keyword>
<dbReference type="GO" id="GO:0005634">
    <property type="term" value="C:nucleus"/>
    <property type="evidence" value="ECO:0007669"/>
    <property type="project" value="UniProtKB-SubCell"/>
</dbReference>
<accession>A0A8C7ZZ56</accession>
<dbReference type="FunFam" id="3.30.160.60:FF:000145">
    <property type="entry name" value="Zinc finger protein 574"/>
    <property type="match status" value="1"/>
</dbReference>
<feature type="region of interest" description="Disordered" evidence="10">
    <location>
        <begin position="581"/>
        <end position="627"/>
    </location>
</feature>
<evidence type="ECO:0000313" key="13">
    <source>
        <dbReference type="Proteomes" id="UP000694383"/>
    </source>
</evidence>
<evidence type="ECO:0000259" key="11">
    <source>
        <dbReference type="PROSITE" id="PS50157"/>
    </source>
</evidence>
<dbReference type="GO" id="GO:0008270">
    <property type="term" value="F:zinc ion binding"/>
    <property type="evidence" value="ECO:0007669"/>
    <property type="project" value="UniProtKB-KW"/>
</dbReference>
<dbReference type="PROSITE" id="PS00028">
    <property type="entry name" value="ZINC_FINGER_C2H2_1"/>
    <property type="match status" value="3"/>
</dbReference>
<keyword evidence="4 9" id="KW-0863">Zinc-finger</keyword>
<dbReference type="FunFam" id="3.30.160.60:FF:000082">
    <property type="entry name" value="Putative zinc finger E-box-binding homeobox 2"/>
    <property type="match status" value="1"/>
</dbReference>
<feature type="region of interest" description="Disordered" evidence="10">
    <location>
        <begin position="523"/>
        <end position="561"/>
    </location>
</feature>